<dbReference type="Proteomes" id="UP000215289">
    <property type="component" value="Unassembled WGS sequence"/>
</dbReference>
<gene>
    <name evidence="3" type="ORF">CFD26_107419</name>
</gene>
<comment type="subunit">
    <text evidence="1">Homodimer.</text>
</comment>
<comment type="caution">
    <text evidence="3">The sequence shown here is derived from an EMBL/GenBank/DDBJ whole genome shotgun (WGS) entry which is preliminary data.</text>
</comment>
<evidence type="ECO:0000313" key="3">
    <source>
        <dbReference type="EMBL" id="RLL98694.1"/>
    </source>
</evidence>
<dbReference type="InterPro" id="IPR011008">
    <property type="entry name" value="Dimeric_a/b-barrel"/>
</dbReference>
<dbReference type="Gene3D" id="3.30.70.100">
    <property type="match status" value="1"/>
</dbReference>
<dbReference type="SUPFAM" id="SSF54909">
    <property type="entry name" value="Dimeric alpha+beta barrel"/>
    <property type="match status" value="1"/>
</dbReference>
<proteinExistence type="predicted"/>
<dbReference type="OrthoDB" id="1601230at2759"/>
<sequence>MTIIHVVQFQFKPTASPEVIQDTCTRMLNLRENCIHPTTQKPYIKASAGGKDNSIEGLQVCTRLLHLSSMVVLTAKNGITHVFVVEFENEDDREYYVRTDPAHQAFVKSLDGVIEKAQVVDFTPGVF</sequence>
<feature type="domain" description="Stress-response A/B barrel" evidence="2">
    <location>
        <begin position="3"/>
        <end position="122"/>
    </location>
</feature>
<accession>A0A421D998</accession>
<evidence type="ECO:0000313" key="4">
    <source>
        <dbReference type="Proteomes" id="UP000215289"/>
    </source>
</evidence>
<protein>
    <recommendedName>
        <fullName evidence="2">Stress-response A/B barrel domain-containing protein</fullName>
    </recommendedName>
</protein>
<dbReference type="AlphaFoldDB" id="A0A421D998"/>
<dbReference type="STRING" id="1245748.A0A421D998"/>
<evidence type="ECO:0000256" key="1">
    <source>
        <dbReference type="ARBA" id="ARBA00011738"/>
    </source>
</evidence>
<keyword evidence="4" id="KW-1185">Reference proteome</keyword>
<dbReference type="PROSITE" id="PS51502">
    <property type="entry name" value="S_R_A_B_BARREL"/>
    <property type="match status" value="1"/>
</dbReference>
<dbReference type="SMART" id="SM00886">
    <property type="entry name" value="Dabb"/>
    <property type="match status" value="1"/>
</dbReference>
<organism evidence="3 4">
    <name type="scientific">Aspergillus turcosus</name>
    <dbReference type="NCBI Taxonomy" id="1245748"/>
    <lineage>
        <taxon>Eukaryota</taxon>
        <taxon>Fungi</taxon>
        <taxon>Dikarya</taxon>
        <taxon>Ascomycota</taxon>
        <taxon>Pezizomycotina</taxon>
        <taxon>Eurotiomycetes</taxon>
        <taxon>Eurotiomycetidae</taxon>
        <taxon>Eurotiales</taxon>
        <taxon>Aspergillaceae</taxon>
        <taxon>Aspergillus</taxon>
        <taxon>Aspergillus subgen. Fumigati</taxon>
    </lineage>
</organism>
<evidence type="ECO:0000259" key="2">
    <source>
        <dbReference type="PROSITE" id="PS51502"/>
    </source>
</evidence>
<dbReference type="Pfam" id="PF07876">
    <property type="entry name" value="Dabb"/>
    <property type="match status" value="1"/>
</dbReference>
<reference evidence="3 4" key="1">
    <citation type="submission" date="2018-08" db="EMBL/GenBank/DDBJ databases">
        <title>Draft genome sequences of two Aspergillus turcosus clinical strains isolated from bronchoalveolar lavage fluid: one azole-susceptible and the other azole-resistant.</title>
        <authorList>
            <person name="Parent-Michaud M."/>
            <person name="Dufresne P.J."/>
            <person name="Fournier E."/>
            <person name="Martineau C."/>
            <person name="Moreira S."/>
            <person name="Perkins V."/>
            <person name="De Repentigny L."/>
            <person name="Dufresne S.F."/>
        </authorList>
    </citation>
    <scope>NUCLEOTIDE SEQUENCE [LARGE SCALE GENOMIC DNA]</scope>
    <source>
        <strain evidence="3">HMR AF 1038</strain>
    </source>
</reference>
<dbReference type="InterPro" id="IPR044662">
    <property type="entry name" value="HS1/DABB1-like"/>
</dbReference>
<name>A0A421D998_9EURO</name>
<dbReference type="EMBL" id="NIDN02000047">
    <property type="protein sequence ID" value="RLL98694.1"/>
    <property type="molecule type" value="Genomic_DNA"/>
</dbReference>
<dbReference type="PANTHER" id="PTHR33178">
    <property type="match status" value="1"/>
</dbReference>
<dbReference type="InterPro" id="IPR013097">
    <property type="entry name" value="Dabb"/>
</dbReference>
<dbReference type="PANTHER" id="PTHR33178:SF10">
    <property type="entry name" value="STRESS-RESPONSE A_B BARREL DOMAIN-CONTAINING PROTEIN"/>
    <property type="match status" value="1"/>
</dbReference>